<accession>A0A918N5L5</accession>
<dbReference type="EMBL" id="BMWS01000029">
    <property type="protein sequence ID" value="GGX30338.1"/>
    <property type="molecule type" value="Genomic_DNA"/>
</dbReference>
<gene>
    <name evidence="1" type="ORF">GCM10007384_34320</name>
</gene>
<organism evidence="1 2">
    <name type="scientific">Aquimarina muelleri</name>
    <dbReference type="NCBI Taxonomy" id="279356"/>
    <lineage>
        <taxon>Bacteria</taxon>
        <taxon>Pseudomonadati</taxon>
        <taxon>Bacteroidota</taxon>
        <taxon>Flavobacteriia</taxon>
        <taxon>Flavobacteriales</taxon>
        <taxon>Flavobacteriaceae</taxon>
        <taxon>Aquimarina</taxon>
    </lineage>
</organism>
<keyword evidence="2" id="KW-1185">Reference proteome</keyword>
<evidence type="ECO:0000313" key="1">
    <source>
        <dbReference type="EMBL" id="GGX30338.1"/>
    </source>
</evidence>
<dbReference type="Proteomes" id="UP000601108">
    <property type="component" value="Unassembled WGS sequence"/>
</dbReference>
<comment type="caution">
    <text evidence="1">The sequence shown here is derived from an EMBL/GenBank/DDBJ whole genome shotgun (WGS) entry which is preliminary data.</text>
</comment>
<evidence type="ECO:0000313" key="2">
    <source>
        <dbReference type="Proteomes" id="UP000601108"/>
    </source>
</evidence>
<name>A0A918N5L5_9FLAO</name>
<reference evidence="1 2" key="1">
    <citation type="journal article" date="2014" name="Int. J. Syst. Evol. Microbiol.">
        <title>Complete genome sequence of Corynebacterium casei LMG S-19264T (=DSM 44701T), isolated from a smear-ripened cheese.</title>
        <authorList>
            <consortium name="US DOE Joint Genome Institute (JGI-PGF)"/>
            <person name="Walter F."/>
            <person name="Albersmeier A."/>
            <person name="Kalinowski J."/>
            <person name="Ruckert C."/>
        </authorList>
    </citation>
    <scope>NUCLEOTIDE SEQUENCE [LARGE SCALE GENOMIC DNA]</scope>
    <source>
        <strain evidence="1 2">KCTC 12285</strain>
    </source>
</reference>
<sequence length="177" mass="20030">MLNKETQNLNRVSFLTINLKINMMNNNIWYTGDWKQQNNKEIPYNGVQIRARANYTPVTSPPSSQKLDSVDLEVVDFTKNPEGVSSSIVIYKTGVWFDIPIPENNTVSPPQPNTDFTVMGIDYTGLGKLQLEATTTGIFLNIQFRYGIQSRSREELGFIMKISEVYNEGEDPIKVSG</sequence>
<protein>
    <submittedName>
        <fullName evidence="1">Uncharacterized protein</fullName>
    </submittedName>
</protein>
<dbReference type="AlphaFoldDB" id="A0A918N5L5"/>
<proteinExistence type="predicted"/>